<accession>G4TVR9</accession>
<protein>
    <submittedName>
        <fullName evidence="1">Uncharacterized protein</fullName>
    </submittedName>
</protein>
<keyword evidence="2" id="KW-1185">Reference proteome</keyword>
<proteinExistence type="predicted"/>
<evidence type="ECO:0000313" key="1">
    <source>
        <dbReference type="EMBL" id="CCA75412.1"/>
    </source>
</evidence>
<gene>
    <name evidence="1" type="ORF">PIIN_09395</name>
</gene>
<organism evidence="1 2">
    <name type="scientific">Serendipita indica (strain DSM 11827)</name>
    <name type="common">Root endophyte fungus</name>
    <name type="synonym">Piriformospora indica</name>
    <dbReference type="NCBI Taxonomy" id="1109443"/>
    <lineage>
        <taxon>Eukaryota</taxon>
        <taxon>Fungi</taxon>
        <taxon>Dikarya</taxon>
        <taxon>Basidiomycota</taxon>
        <taxon>Agaricomycotina</taxon>
        <taxon>Agaricomycetes</taxon>
        <taxon>Sebacinales</taxon>
        <taxon>Serendipitaceae</taxon>
        <taxon>Serendipita</taxon>
    </lineage>
</organism>
<dbReference type="EMBL" id="CAFZ01000445">
    <property type="protein sequence ID" value="CCA75412.1"/>
    <property type="molecule type" value="Genomic_DNA"/>
</dbReference>
<sequence length="144" mass="15587">NGEGSENSQPAAILREPPQIPLPALPPHSSNYFDFAPGAISLPCPSPTRAVICSSPSNAIALDDVLSGKTSLILCNQSGEYYEPFFPARRRPVVYNSEFNGKKIELDTVPRRALGQLRKSAIAPRTFSITGCGAVVNTFRPLFR</sequence>
<evidence type="ECO:0000313" key="2">
    <source>
        <dbReference type="Proteomes" id="UP000007148"/>
    </source>
</evidence>
<dbReference type="Proteomes" id="UP000007148">
    <property type="component" value="Unassembled WGS sequence"/>
</dbReference>
<reference evidence="1 2" key="1">
    <citation type="journal article" date="2011" name="PLoS Pathog.">
        <title>Endophytic Life Strategies Decoded by Genome and Transcriptome Analyses of the Mutualistic Root Symbiont Piriformospora indica.</title>
        <authorList>
            <person name="Zuccaro A."/>
            <person name="Lahrmann U."/>
            <person name="Guldener U."/>
            <person name="Langen G."/>
            <person name="Pfiffi S."/>
            <person name="Biedenkopf D."/>
            <person name="Wong P."/>
            <person name="Samans B."/>
            <person name="Grimm C."/>
            <person name="Basiewicz M."/>
            <person name="Murat C."/>
            <person name="Martin F."/>
            <person name="Kogel K.H."/>
        </authorList>
    </citation>
    <scope>NUCLEOTIDE SEQUENCE [LARGE SCALE GENOMIC DNA]</scope>
    <source>
        <strain evidence="1 2">DSM 11827</strain>
    </source>
</reference>
<dbReference type="AlphaFoldDB" id="G4TVR9"/>
<dbReference type="InParanoid" id="G4TVR9"/>
<dbReference type="HOGENOM" id="CLU_1801099_0_0_1"/>
<comment type="caution">
    <text evidence="1">The sequence shown here is derived from an EMBL/GenBank/DDBJ whole genome shotgun (WGS) entry which is preliminary data.</text>
</comment>
<feature type="non-terminal residue" evidence="1">
    <location>
        <position position="144"/>
    </location>
</feature>
<name>G4TVR9_SERID</name>